<sequence>MNLKILKVFIQLIVLFPELFSRFSKYFIYFVDGIKNIYKENMTYIACCFFKNQTEWTVTNT</sequence>
<dbReference type="WBParaSite" id="Smp_322450.1">
    <property type="protein sequence ID" value="Smp_322450.1"/>
    <property type="gene ID" value="Smp_322450"/>
</dbReference>
<feature type="signal peptide" evidence="1">
    <location>
        <begin position="1"/>
        <end position="21"/>
    </location>
</feature>
<reference evidence="2" key="1">
    <citation type="journal article" date="2012" name="PLoS Negl. Trop. Dis.">
        <title>A systematically improved high quality genome and transcriptome of the human blood fluke Schistosoma mansoni.</title>
        <authorList>
            <person name="Protasio A.V."/>
            <person name="Tsai I.J."/>
            <person name="Babbage A."/>
            <person name="Nichol S."/>
            <person name="Hunt M."/>
            <person name="Aslett M.A."/>
            <person name="De Silva N."/>
            <person name="Velarde G.S."/>
            <person name="Anderson T.J."/>
            <person name="Clark R.C."/>
            <person name="Davidson C."/>
            <person name="Dillon G.P."/>
            <person name="Holroyd N.E."/>
            <person name="LoVerde P.T."/>
            <person name="Lloyd C."/>
            <person name="McQuillan J."/>
            <person name="Oliveira G."/>
            <person name="Otto T.D."/>
            <person name="Parker-Manuel S.J."/>
            <person name="Quail M.A."/>
            <person name="Wilson R.A."/>
            <person name="Zerlotini A."/>
            <person name="Dunne D.W."/>
            <person name="Berriman M."/>
        </authorList>
    </citation>
    <scope>NUCLEOTIDE SEQUENCE [LARGE SCALE GENOMIC DNA]</scope>
    <source>
        <strain evidence="2">Puerto Rican</strain>
    </source>
</reference>
<keyword evidence="2" id="KW-1185">Reference proteome</keyword>
<evidence type="ECO:0000256" key="1">
    <source>
        <dbReference type="SAM" id="SignalP"/>
    </source>
</evidence>
<name>A0A5K4F7C0_SCHMA</name>
<proteinExistence type="predicted"/>
<reference evidence="3" key="2">
    <citation type="submission" date="2019-11" db="UniProtKB">
        <authorList>
            <consortium name="WormBaseParasite"/>
        </authorList>
    </citation>
    <scope>IDENTIFICATION</scope>
    <source>
        <strain evidence="3">Puerto Rican</strain>
    </source>
</reference>
<evidence type="ECO:0000313" key="3">
    <source>
        <dbReference type="WBParaSite" id="Smp_322450.1"/>
    </source>
</evidence>
<organism evidence="2 3">
    <name type="scientific">Schistosoma mansoni</name>
    <name type="common">Blood fluke</name>
    <dbReference type="NCBI Taxonomy" id="6183"/>
    <lineage>
        <taxon>Eukaryota</taxon>
        <taxon>Metazoa</taxon>
        <taxon>Spiralia</taxon>
        <taxon>Lophotrochozoa</taxon>
        <taxon>Platyhelminthes</taxon>
        <taxon>Trematoda</taxon>
        <taxon>Digenea</taxon>
        <taxon>Strigeidida</taxon>
        <taxon>Schistosomatoidea</taxon>
        <taxon>Schistosomatidae</taxon>
        <taxon>Schistosoma</taxon>
    </lineage>
</organism>
<dbReference type="Proteomes" id="UP000008854">
    <property type="component" value="Unassembled WGS sequence"/>
</dbReference>
<protein>
    <submittedName>
        <fullName evidence="3">Uncharacterized protein</fullName>
    </submittedName>
</protein>
<accession>A0A5K4F7C0</accession>
<feature type="chain" id="PRO_5024403895" evidence="1">
    <location>
        <begin position="22"/>
        <end position="61"/>
    </location>
</feature>
<dbReference type="AlphaFoldDB" id="A0A5K4F7C0"/>
<keyword evidence="1" id="KW-0732">Signal</keyword>
<evidence type="ECO:0000313" key="2">
    <source>
        <dbReference type="Proteomes" id="UP000008854"/>
    </source>
</evidence>
<dbReference type="InParanoid" id="A0A5K4F7C0"/>